<name>A0ABT9UR21_9MICC</name>
<dbReference type="Proteomes" id="UP001226389">
    <property type="component" value="Unassembled WGS sequence"/>
</dbReference>
<sequence>MRISERETRESAAGFTVEDSFIDPIADITVELLEGLI</sequence>
<keyword evidence="2" id="KW-1185">Reference proteome</keyword>
<gene>
    <name evidence="1" type="ORF">J2T22_004079</name>
</gene>
<evidence type="ECO:0000313" key="1">
    <source>
        <dbReference type="EMBL" id="MDQ0120869.1"/>
    </source>
</evidence>
<dbReference type="EMBL" id="JAUSSY010000020">
    <property type="protein sequence ID" value="MDQ0120869.1"/>
    <property type="molecule type" value="Genomic_DNA"/>
</dbReference>
<reference evidence="1 2" key="1">
    <citation type="submission" date="2023-07" db="EMBL/GenBank/DDBJ databases">
        <title>Sorghum-associated microbial communities from plants grown in Nebraska, USA.</title>
        <authorList>
            <person name="Schachtman D."/>
        </authorList>
    </citation>
    <scope>NUCLEOTIDE SEQUENCE [LARGE SCALE GENOMIC DNA]</scope>
    <source>
        <strain evidence="1 2">DS994</strain>
    </source>
</reference>
<comment type="caution">
    <text evidence="1">The sequence shown here is derived from an EMBL/GenBank/DDBJ whole genome shotgun (WGS) entry which is preliminary data.</text>
</comment>
<protein>
    <submittedName>
        <fullName evidence="1">Uncharacterized protein</fullName>
    </submittedName>
</protein>
<proteinExistence type="predicted"/>
<organism evidence="1 2">
    <name type="scientific">Pseudarthrobacter defluvii</name>
    <dbReference type="NCBI Taxonomy" id="410837"/>
    <lineage>
        <taxon>Bacteria</taxon>
        <taxon>Bacillati</taxon>
        <taxon>Actinomycetota</taxon>
        <taxon>Actinomycetes</taxon>
        <taxon>Micrococcales</taxon>
        <taxon>Micrococcaceae</taxon>
        <taxon>Pseudarthrobacter</taxon>
    </lineage>
</organism>
<evidence type="ECO:0000313" key="2">
    <source>
        <dbReference type="Proteomes" id="UP001226389"/>
    </source>
</evidence>
<accession>A0ABT9UR21</accession>